<accession>A0ABX8H2V7</accession>
<dbReference type="EMBL" id="CP076129">
    <property type="protein sequence ID" value="QWG10240.1"/>
    <property type="molecule type" value="Genomic_DNA"/>
</dbReference>
<reference evidence="4 5" key="1">
    <citation type="submission" date="2021-05" db="EMBL/GenBank/DDBJ databases">
        <title>Comparative genomic studies on the polysaccharide-degrading batcterial strains of the Flammeovirga genus.</title>
        <authorList>
            <person name="Zewei F."/>
            <person name="Zheng Z."/>
            <person name="Yu L."/>
            <person name="Ruyue G."/>
            <person name="Yanhong M."/>
            <person name="Yuanyuan C."/>
            <person name="Jingyan G."/>
            <person name="Wenjun H."/>
        </authorList>
    </citation>
    <scope>NUCLEOTIDE SEQUENCE [LARGE SCALE GENOMIC DNA]</scope>
    <source>
        <strain evidence="4 5">YS10</strain>
    </source>
</reference>
<dbReference type="InterPro" id="IPR000917">
    <property type="entry name" value="Sulfatase_N"/>
</dbReference>
<comment type="similarity">
    <text evidence="1">Belongs to the sulfatase family.</text>
</comment>
<keyword evidence="2" id="KW-0378">Hydrolase</keyword>
<dbReference type="PANTHER" id="PTHR42693:SF53">
    <property type="entry name" value="ENDO-4-O-SULFATASE"/>
    <property type="match status" value="1"/>
</dbReference>
<dbReference type="PANTHER" id="PTHR42693">
    <property type="entry name" value="ARYLSULFATASE FAMILY MEMBER"/>
    <property type="match status" value="1"/>
</dbReference>
<dbReference type="Gene3D" id="3.40.720.10">
    <property type="entry name" value="Alkaline Phosphatase, subunit A"/>
    <property type="match status" value="1"/>
</dbReference>
<evidence type="ECO:0000313" key="5">
    <source>
        <dbReference type="Proteomes" id="UP000682802"/>
    </source>
</evidence>
<keyword evidence="5" id="KW-1185">Reference proteome</keyword>
<dbReference type="RefSeq" id="WP_144075847.1">
    <property type="nucleotide sequence ID" value="NZ_CP076129.1"/>
</dbReference>
<evidence type="ECO:0000256" key="1">
    <source>
        <dbReference type="ARBA" id="ARBA00008779"/>
    </source>
</evidence>
<evidence type="ECO:0000256" key="2">
    <source>
        <dbReference type="ARBA" id="ARBA00022801"/>
    </source>
</evidence>
<gene>
    <name evidence="4" type="ORF">KM029_21395</name>
</gene>
<sequence>MGKLKRYILSFFLLFISSTLLGQGKPNIVFFLVDDMSPFPMGKSEKNETRTFGFCGENHVLTPVIDSLASNGMIFTNAYVSSSVCSPSRYTTLTGRYAGKCEGDEFMRLHPIGKTTRVENNTELEKDKFNVAKTLQKNGYRTGFVGKSHIMEHRKLKDKDLEKNGFKTYAKGDDIKTPTVSEAMQFNHDKWVEIVKEYGFDYANAIYQGNLRELYNTDANVHNLEWTTSAAMKFIDESKKREQPFFLYFSTTVPHGPQPWLKKEGKYIHGLDADPNITSAGYKEIDYSFMPSRKEIKKEVEANKNLRENQAWIRWFDRSVEAIVKQLKEKGIYENTLIVITSDHGTYHYGKTTLYENGVKVPLMMHYPKGIKKGSKFKGMVQNIDYAPTLLELAGIKINADIELDGSSLLPTFTDQNVKIHDYLFFELGFARGVLADNWKYISVRYTPEIQDKIAKGEKFKGFKGELINVPYYTRNGHLGHYSSLHNPLYFEPDQLFNLTSDPTEKENIYSSNTKKAKELKEILKMKLKEFPNRSYGEFVTLENQ</sequence>
<evidence type="ECO:0000259" key="3">
    <source>
        <dbReference type="Pfam" id="PF00884"/>
    </source>
</evidence>
<name>A0ABX8H2V7_9BACT</name>
<proteinExistence type="inferred from homology"/>
<dbReference type="SUPFAM" id="SSF53649">
    <property type="entry name" value="Alkaline phosphatase-like"/>
    <property type="match status" value="1"/>
</dbReference>
<organism evidence="4 5">
    <name type="scientific">Flammeovirga kamogawensis</name>
    <dbReference type="NCBI Taxonomy" id="373891"/>
    <lineage>
        <taxon>Bacteria</taxon>
        <taxon>Pseudomonadati</taxon>
        <taxon>Bacteroidota</taxon>
        <taxon>Cytophagia</taxon>
        <taxon>Cytophagales</taxon>
        <taxon>Flammeovirgaceae</taxon>
        <taxon>Flammeovirga</taxon>
    </lineage>
</organism>
<dbReference type="Pfam" id="PF00884">
    <property type="entry name" value="Sulfatase"/>
    <property type="match status" value="1"/>
</dbReference>
<dbReference type="InterPro" id="IPR017850">
    <property type="entry name" value="Alkaline_phosphatase_core_sf"/>
</dbReference>
<dbReference type="InterPro" id="IPR050738">
    <property type="entry name" value="Sulfatase"/>
</dbReference>
<evidence type="ECO:0000313" key="4">
    <source>
        <dbReference type="EMBL" id="QWG10240.1"/>
    </source>
</evidence>
<feature type="domain" description="Sulfatase N-terminal" evidence="3">
    <location>
        <begin position="26"/>
        <end position="396"/>
    </location>
</feature>
<dbReference type="Proteomes" id="UP000682802">
    <property type="component" value="Chromosome 2"/>
</dbReference>
<protein>
    <submittedName>
        <fullName evidence="4">Sulfatase-like hydrolase/transferase</fullName>
    </submittedName>
</protein>